<comment type="caution">
    <text evidence="1">The sequence shown here is derived from an EMBL/GenBank/DDBJ whole genome shotgun (WGS) entry which is preliminary data.</text>
</comment>
<accession>A0ACC2IP89</accession>
<organism evidence="1 2">
    <name type="scientific">Nemania bipapillata</name>
    <dbReference type="NCBI Taxonomy" id="110536"/>
    <lineage>
        <taxon>Eukaryota</taxon>
        <taxon>Fungi</taxon>
        <taxon>Dikarya</taxon>
        <taxon>Ascomycota</taxon>
        <taxon>Pezizomycotina</taxon>
        <taxon>Sordariomycetes</taxon>
        <taxon>Xylariomycetidae</taxon>
        <taxon>Xylariales</taxon>
        <taxon>Xylariaceae</taxon>
        <taxon>Nemania</taxon>
    </lineage>
</organism>
<sequence length="1030" mass="113256">MDLDPQTIIDQLRASPADRIAALRALKNDVIGDLQKKTLWVRHGLIPHIVMLLVPDATEGNVHLKGTRQSFLSPAVSVFTEEETAQLYALQLLNSFANAGPAFLLPLFASHALPAVLAESCLRNKHSEIVLAALRVIKDVAVATASASASSPINRQSLADIIFADSSLESLRHILVPKTLNSDAEAQITIVAYLIRSLCRDERYQTVLVDAGILDALAARIASFAVAEGYVLPKAEVRARIEGLGEYIPESPISPVALDEVLGAIAAIITDSPYRVCKLVYSPSILAVFPNFTNGGSQYPKSPPEFIVLPGLRPTRPKEPEIMDLLLPGTPSYPRAHGSAGGFPPFNIQSSSRESPSTNGRPSSKLQTSLVSWTPPEENNLRSADTDAADLESPLVPWLIHLVRTRRGGEVLMAASVLTSLFKTGFAYKAREASMGLLVVPILLELLEDAETKLKESGNNWTSLSAKIRLNIIEETPAILARLITDSECLQKAAFECGAVKTICKLLKSTYDAPLSGAKSRPWSPDDDGIDAVCSLASECRLGDEGEHPQLTYRRRVRETTLRALGALATFKEDFRKTIVDQEVMTYIIDSLHQFPGNPKQAKSKDMLRRDGVGSETPPVEENPVPVIVAACYAIRMLSRSVNTLRTSLVDQSTSVPLFRLLRHPDIEVQIAATACICNLVPEFSPMRDVSITPLINAGILEVLCEHAHSLNSALRLNALWALKHLVDSASIDYKKRCVEELQSGWLVQLICDDTENKALPSAGARSERQSTSTTPDIMDEDVDMSFGDEPPRSWLANSLYGATPTPPKSTIRILQLAEYRLEILKEKEQNPFRKARHDDLAIQEQGLGFIRNLIGGAHSSGTRDSTNDTTEMIDYLLNILSQDRLFTILASKLKPKPLQPFSRRSTSGVENRVLPPQTKIIVAVIYVLVHIAASIPRHRQLVVAQTDLLTQLAKLFNSQDREVRVALCHLINNLTWQDDMNDAGACSQRATKLRDMGFLRKLESLGQSDDELDVRERAKSAVWQMKQGY</sequence>
<dbReference type="Proteomes" id="UP001153334">
    <property type="component" value="Unassembled WGS sequence"/>
</dbReference>
<keyword evidence="2" id="KW-1185">Reference proteome</keyword>
<dbReference type="EMBL" id="JAPESX010001146">
    <property type="protein sequence ID" value="KAJ8116950.1"/>
    <property type="molecule type" value="Genomic_DNA"/>
</dbReference>
<evidence type="ECO:0000313" key="2">
    <source>
        <dbReference type="Proteomes" id="UP001153334"/>
    </source>
</evidence>
<proteinExistence type="predicted"/>
<evidence type="ECO:0000313" key="1">
    <source>
        <dbReference type="EMBL" id="KAJ8116950.1"/>
    </source>
</evidence>
<name>A0ACC2IP89_9PEZI</name>
<gene>
    <name evidence="1" type="ORF">ONZ43_g4322</name>
</gene>
<reference evidence="1" key="1">
    <citation type="submission" date="2022-11" db="EMBL/GenBank/DDBJ databases">
        <title>Genome Sequence of Nemania bipapillata.</title>
        <authorList>
            <person name="Buettner E."/>
        </authorList>
    </citation>
    <scope>NUCLEOTIDE SEQUENCE</scope>
    <source>
        <strain evidence="1">CP14</strain>
    </source>
</reference>
<protein>
    <submittedName>
        <fullName evidence="1">Uncharacterized protein</fullName>
    </submittedName>
</protein>